<dbReference type="InterPro" id="IPR053269">
    <property type="entry name" value="Asp-Met_ligase"/>
</dbReference>
<evidence type="ECO:0000259" key="1">
    <source>
        <dbReference type="Pfam" id="PF02655"/>
    </source>
</evidence>
<comment type="caution">
    <text evidence="2">The sequence shown here is derived from an EMBL/GenBank/DDBJ whole genome shotgun (WGS) entry which is preliminary data.</text>
</comment>
<dbReference type="Pfam" id="PF02655">
    <property type="entry name" value="ATP-grasp_3"/>
    <property type="match status" value="1"/>
</dbReference>
<name>A0A1F5TSH7_9BACT</name>
<dbReference type="AlphaFoldDB" id="A0A1F5TSH7"/>
<protein>
    <recommendedName>
        <fullName evidence="1">ATP-grasp fold PylC-type domain-containing protein</fullName>
    </recommendedName>
</protein>
<dbReference type="GO" id="GO:0046872">
    <property type="term" value="F:metal ion binding"/>
    <property type="evidence" value="ECO:0007669"/>
    <property type="project" value="InterPro"/>
</dbReference>
<gene>
    <name evidence="2" type="ORF">A2531_00810</name>
</gene>
<evidence type="ECO:0000313" key="3">
    <source>
        <dbReference type="Proteomes" id="UP000177579"/>
    </source>
</evidence>
<reference evidence="2 3" key="1">
    <citation type="journal article" date="2016" name="Nat. Commun.">
        <title>Thousands of microbial genomes shed light on interconnected biogeochemical processes in an aquifer system.</title>
        <authorList>
            <person name="Anantharaman K."/>
            <person name="Brown C.T."/>
            <person name="Hug L.A."/>
            <person name="Sharon I."/>
            <person name="Castelle C.J."/>
            <person name="Probst A.J."/>
            <person name="Thomas B.C."/>
            <person name="Singh A."/>
            <person name="Wilkins M.J."/>
            <person name="Karaoz U."/>
            <person name="Brodie E.L."/>
            <person name="Williams K.H."/>
            <person name="Hubbard S.S."/>
            <person name="Banfield J.F."/>
        </authorList>
    </citation>
    <scope>NUCLEOTIDE SEQUENCE [LARGE SCALE GENOMIC DNA]</scope>
</reference>
<feature type="domain" description="ATP-grasp fold PylC-type" evidence="1">
    <location>
        <begin position="171"/>
        <end position="313"/>
    </location>
</feature>
<evidence type="ECO:0000313" key="2">
    <source>
        <dbReference type="EMBL" id="OGF41885.1"/>
    </source>
</evidence>
<accession>A0A1F5TSH7</accession>
<dbReference type="Proteomes" id="UP000177579">
    <property type="component" value="Unassembled WGS sequence"/>
</dbReference>
<dbReference type="Gene3D" id="3.30.470.20">
    <property type="entry name" value="ATP-grasp fold, B domain"/>
    <property type="match status" value="1"/>
</dbReference>
<dbReference type="EMBL" id="MFGO01000003">
    <property type="protein sequence ID" value="OGF41885.1"/>
    <property type="molecule type" value="Genomic_DNA"/>
</dbReference>
<dbReference type="SUPFAM" id="SSF56059">
    <property type="entry name" value="Glutathione synthetase ATP-binding domain-like"/>
    <property type="match status" value="1"/>
</dbReference>
<dbReference type="PANTHER" id="PTHR37018">
    <property type="entry name" value="CULTURE SPECIFIC PROTEIN, PUTATIVE (AFU_ORTHOLOGUE AFUA_2G00130)-RELATED"/>
    <property type="match status" value="1"/>
</dbReference>
<organism evidence="2 3">
    <name type="scientific">Candidatus Falkowbacteria bacterium RIFOXYD2_FULL_34_120</name>
    <dbReference type="NCBI Taxonomy" id="1798007"/>
    <lineage>
        <taxon>Bacteria</taxon>
        <taxon>Candidatus Falkowiibacteriota</taxon>
    </lineage>
</organism>
<sequence length="395" mass="44594">MSEVLNHRTDGEIGMVINHEVTDAVGDYPIREVSKESNEYADSEELSEKLGVRGHASRVFCITHKEDVVQFNQALKGLYPWISSHYREVGLEVAGSIIWNDSFVTTGNLLKNFRDYGLSVFFFGDKAHESIPNDSWHQIVKEMNEKNDFIILCQKLGLAIPKTTCFNSRAELDNANIDFSKKQWLKLSKSISGMGSETVKSMDEVCRYLENVKDGCRFQIQEDAGTDVFASAQYYISDAGLSFVATTEQILDGAIYKGNRGPVSYDLRPITDPVANYMYKNGMRGYFGIDVAVIKTNNGNQYKMLECNPRYTGASYPLLVARRLGARNWNSMSYDINHSSLDFLDLSELAYDRTKKNGVVVINWGSVLYGSIGVVFLGNNEEEILRIKEKFEKLI</sequence>
<dbReference type="InterPro" id="IPR003806">
    <property type="entry name" value="ATP-grasp_PylC-type"/>
</dbReference>
<proteinExistence type="predicted"/>
<dbReference type="GO" id="GO:0005524">
    <property type="term" value="F:ATP binding"/>
    <property type="evidence" value="ECO:0007669"/>
    <property type="project" value="InterPro"/>
</dbReference>
<dbReference type="PANTHER" id="PTHR37018:SF1">
    <property type="entry name" value="CULTURE SPECIFIC PROTEIN, PUTATIVE (AFU_ORTHOLOGUE AFUA_2G00130)-RELATED"/>
    <property type="match status" value="1"/>
</dbReference>